<gene>
    <name evidence="3" type="ORF">Pla133_06710</name>
</gene>
<organism evidence="3 4">
    <name type="scientific">Engelhardtia mirabilis</name>
    <dbReference type="NCBI Taxonomy" id="2528011"/>
    <lineage>
        <taxon>Bacteria</taxon>
        <taxon>Pseudomonadati</taxon>
        <taxon>Planctomycetota</taxon>
        <taxon>Planctomycetia</taxon>
        <taxon>Planctomycetia incertae sedis</taxon>
        <taxon>Engelhardtia</taxon>
    </lineage>
</organism>
<evidence type="ECO:0000313" key="4">
    <source>
        <dbReference type="Proteomes" id="UP000316921"/>
    </source>
</evidence>
<dbReference type="RefSeq" id="WP_419192075.1">
    <property type="nucleotide sequence ID" value="NZ_CP036296.1"/>
</dbReference>
<keyword evidence="2" id="KW-0378">Hydrolase</keyword>
<dbReference type="EMBL" id="CP036287">
    <property type="protein sequence ID" value="QDU65606.1"/>
    <property type="molecule type" value="Genomic_DNA"/>
</dbReference>
<name>A0A518BF62_9BACT</name>
<dbReference type="Gene3D" id="3.10.129.10">
    <property type="entry name" value="Hotdog Thioesterase"/>
    <property type="match status" value="1"/>
</dbReference>
<proteinExistence type="inferred from homology"/>
<dbReference type="AlphaFoldDB" id="A0A518BF62"/>
<evidence type="ECO:0000256" key="2">
    <source>
        <dbReference type="ARBA" id="ARBA00022801"/>
    </source>
</evidence>
<dbReference type="PANTHER" id="PTHR31793:SF27">
    <property type="entry name" value="NOVEL THIOESTERASE SUPERFAMILY DOMAIN AND SAPOSIN A-TYPE DOMAIN CONTAINING PROTEIN (0610012H03RIK)"/>
    <property type="match status" value="1"/>
</dbReference>
<dbReference type="KEGG" id="pbap:Pla133_06710"/>
<accession>A0A518BF62</accession>
<sequence>MESPHVPEASEFRFRATLQTRWVDEDNQQVLNNAIYLTLLEEARLRYFRGLELMDGARFPFVLAQCNLRFLRPGCGGAEVVVAVRTTHLGSSSFSQSYRMGPQGEEPWAEAEALLVAWDNKARAKRPMTSAFRSAVARFEGLAESR</sequence>
<dbReference type="PANTHER" id="PTHR31793">
    <property type="entry name" value="4-HYDROXYBENZOYL-COA THIOESTERASE FAMILY MEMBER"/>
    <property type="match status" value="1"/>
</dbReference>
<dbReference type="Proteomes" id="UP000316921">
    <property type="component" value="Chromosome"/>
</dbReference>
<comment type="similarity">
    <text evidence="1">Belongs to the 4-hydroxybenzoyl-CoA thioesterase family.</text>
</comment>
<keyword evidence="4" id="KW-1185">Reference proteome</keyword>
<reference evidence="3 4" key="1">
    <citation type="submission" date="2019-02" db="EMBL/GenBank/DDBJ databases">
        <title>Deep-cultivation of Planctomycetes and their phenomic and genomic characterization uncovers novel biology.</title>
        <authorList>
            <person name="Wiegand S."/>
            <person name="Jogler M."/>
            <person name="Boedeker C."/>
            <person name="Pinto D."/>
            <person name="Vollmers J."/>
            <person name="Rivas-Marin E."/>
            <person name="Kohn T."/>
            <person name="Peeters S.H."/>
            <person name="Heuer A."/>
            <person name="Rast P."/>
            <person name="Oberbeckmann S."/>
            <person name="Bunk B."/>
            <person name="Jeske O."/>
            <person name="Meyerdierks A."/>
            <person name="Storesund J.E."/>
            <person name="Kallscheuer N."/>
            <person name="Luecker S."/>
            <person name="Lage O.M."/>
            <person name="Pohl T."/>
            <person name="Merkel B.J."/>
            <person name="Hornburger P."/>
            <person name="Mueller R.-W."/>
            <person name="Bruemmer F."/>
            <person name="Labrenz M."/>
            <person name="Spormann A.M."/>
            <person name="Op den Camp H."/>
            <person name="Overmann J."/>
            <person name="Amann R."/>
            <person name="Jetten M.S.M."/>
            <person name="Mascher T."/>
            <person name="Medema M.H."/>
            <person name="Devos D.P."/>
            <person name="Kaster A.-K."/>
            <person name="Ovreas L."/>
            <person name="Rohde M."/>
            <person name="Galperin M.Y."/>
            <person name="Jogler C."/>
        </authorList>
    </citation>
    <scope>NUCLEOTIDE SEQUENCE [LARGE SCALE GENOMIC DNA]</scope>
    <source>
        <strain evidence="3 4">Pla133</strain>
    </source>
</reference>
<dbReference type="CDD" id="cd00586">
    <property type="entry name" value="4HBT"/>
    <property type="match status" value="1"/>
</dbReference>
<evidence type="ECO:0000256" key="1">
    <source>
        <dbReference type="ARBA" id="ARBA00005953"/>
    </source>
</evidence>
<dbReference type="GO" id="GO:0047617">
    <property type="term" value="F:fatty acyl-CoA hydrolase activity"/>
    <property type="evidence" value="ECO:0007669"/>
    <property type="project" value="TreeGrafter"/>
</dbReference>
<dbReference type="InterPro" id="IPR050563">
    <property type="entry name" value="4-hydroxybenzoyl-CoA_TE"/>
</dbReference>
<dbReference type="SUPFAM" id="SSF54637">
    <property type="entry name" value="Thioesterase/thiol ester dehydrase-isomerase"/>
    <property type="match status" value="1"/>
</dbReference>
<protein>
    <submittedName>
        <fullName evidence="3">Thioesterase superfamily protein</fullName>
    </submittedName>
</protein>
<evidence type="ECO:0000313" key="3">
    <source>
        <dbReference type="EMBL" id="QDU65606.1"/>
    </source>
</evidence>
<dbReference type="Pfam" id="PF13279">
    <property type="entry name" value="4HBT_2"/>
    <property type="match status" value="1"/>
</dbReference>
<dbReference type="InterPro" id="IPR029069">
    <property type="entry name" value="HotDog_dom_sf"/>
</dbReference>